<accession>A0A0L0G1A8</accession>
<gene>
    <name evidence="1" type="ORF">SARC_05118</name>
</gene>
<dbReference type="AlphaFoldDB" id="A0A0L0G1A8"/>
<evidence type="ECO:0008006" key="3">
    <source>
        <dbReference type="Google" id="ProtNLM"/>
    </source>
</evidence>
<evidence type="ECO:0000313" key="2">
    <source>
        <dbReference type="Proteomes" id="UP000054560"/>
    </source>
</evidence>
<reference evidence="1 2" key="1">
    <citation type="submission" date="2011-02" db="EMBL/GenBank/DDBJ databases">
        <title>The Genome Sequence of Sphaeroforma arctica JP610.</title>
        <authorList>
            <consortium name="The Broad Institute Genome Sequencing Platform"/>
            <person name="Russ C."/>
            <person name="Cuomo C."/>
            <person name="Young S.K."/>
            <person name="Zeng Q."/>
            <person name="Gargeya S."/>
            <person name="Alvarado L."/>
            <person name="Berlin A."/>
            <person name="Chapman S.B."/>
            <person name="Chen Z."/>
            <person name="Freedman E."/>
            <person name="Gellesch M."/>
            <person name="Goldberg J."/>
            <person name="Griggs A."/>
            <person name="Gujja S."/>
            <person name="Heilman E."/>
            <person name="Heiman D."/>
            <person name="Howarth C."/>
            <person name="Mehta T."/>
            <person name="Neiman D."/>
            <person name="Pearson M."/>
            <person name="Roberts A."/>
            <person name="Saif S."/>
            <person name="Shea T."/>
            <person name="Shenoy N."/>
            <person name="Sisk P."/>
            <person name="Stolte C."/>
            <person name="Sykes S."/>
            <person name="White J."/>
            <person name="Yandava C."/>
            <person name="Burger G."/>
            <person name="Gray M.W."/>
            <person name="Holland P.W.H."/>
            <person name="King N."/>
            <person name="Lang F.B.F."/>
            <person name="Roger A.J."/>
            <person name="Ruiz-Trillo I."/>
            <person name="Haas B."/>
            <person name="Nusbaum C."/>
            <person name="Birren B."/>
        </authorList>
    </citation>
    <scope>NUCLEOTIDE SEQUENCE [LARGE SCALE GENOMIC DNA]</scope>
    <source>
        <strain evidence="1 2">JP610</strain>
    </source>
</reference>
<dbReference type="eggNOG" id="ENOG502TJ9H">
    <property type="taxonomic scope" value="Eukaryota"/>
</dbReference>
<name>A0A0L0G1A8_9EUKA</name>
<dbReference type="STRING" id="667725.A0A0L0G1A8"/>
<proteinExistence type="predicted"/>
<protein>
    <recommendedName>
        <fullName evidence="3">SGNH domain-containing protein</fullName>
    </recommendedName>
</protein>
<keyword evidence="2" id="KW-1185">Reference proteome</keyword>
<dbReference type="Proteomes" id="UP000054560">
    <property type="component" value="Unassembled WGS sequence"/>
</dbReference>
<organism evidence="1 2">
    <name type="scientific">Sphaeroforma arctica JP610</name>
    <dbReference type="NCBI Taxonomy" id="667725"/>
    <lineage>
        <taxon>Eukaryota</taxon>
        <taxon>Ichthyosporea</taxon>
        <taxon>Ichthyophonida</taxon>
        <taxon>Sphaeroforma</taxon>
    </lineage>
</organism>
<dbReference type="EMBL" id="KQ241911">
    <property type="protein sequence ID" value="KNC82599.1"/>
    <property type="molecule type" value="Genomic_DNA"/>
</dbReference>
<dbReference type="GeneID" id="25905622"/>
<sequence length="216" mass="24769">MISQSLRKHGSTINTATAQEQKKCPTLQQYWQMECRAFVGKTTDALLHPPCAGIRQPEDIPYLEYCEKAKAEHGEFVVDKIKKKGLFGDENALILIGVALHANLRSFKVKRDYIEPMYKAWERAGKKATIVWLSMHSQDQSKKLKHFKQSQNDERVAAFNGPINRLVRGYGWKVFDSFALTRGAYSYDGTHYDTTVNYLKAAYIMEWLENNADAQI</sequence>
<dbReference type="RefSeq" id="XP_014156501.1">
    <property type="nucleotide sequence ID" value="XM_014301026.1"/>
</dbReference>
<evidence type="ECO:0000313" key="1">
    <source>
        <dbReference type="EMBL" id="KNC82599.1"/>
    </source>
</evidence>
<dbReference type="OrthoDB" id="5373426at2759"/>
<dbReference type="SUPFAM" id="SSF52266">
    <property type="entry name" value="SGNH hydrolase"/>
    <property type="match status" value="1"/>
</dbReference>